<dbReference type="PRINTS" id="PR00455">
    <property type="entry name" value="HTHTETR"/>
</dbReference>
<evidence type="ECO:0000256" key="2">
    <source>
        <dbReference type="ARBA" id="ARBA00023125"/>
    </source>
</evidence>
<gene>
    <name evidence="6" type="ORF">A2V58_06980</name>
</gene>
<dbReference type="PROSITE" id="PS50977">
    <property type="entry name" value="HTH_TETR_2"/>
    <property type="match status" value="1"/>
</dbReference>
<keyword evidence="3" id="KW-0804">Transcription</keyword>
<dbReference type="InterPro" id="IPR001647">
    <property type="entry name" value="HTH_TetR"/>
</dbReference>
<organism evidence="6 7">
    <name type="scientific">Candidatus Muproteobacteria bacterium RBG_19FT_COMBO_61_10</name>
    <dbReference type="NCBI Taxonomy" id="1817761"/>
    <lineage>
        <taxon>Bacteria</taxon>
        <taxon>Pseudomonadati</taxon>
        <taxon>Pseudomonadota</taxon>
        <taxon>Candidatus Muproteobacteria</taxon>
    </lineage>
</organism>
<dbReference type="InterPro" id="IPR009057">
    <property type="entry name" value="Homeodomain-like_sf"/>
</dbReference>
<protein>
    <recommendedName>
        <fullName evidence="5">HTH tetR-type domain-containing protein</fullName>
    </recommendedName>
</protein>
<dbReference type="InterPro" id="IPR036271">
    <property type="entry name" value="Tet_transcr_reg_TetR-rel_C_sf"/>
</dbReference>
<dbReference type="Pfam" id="PF00440">
    <property type="entry name" value="TetR_N"/>
    <property type="match status" value="1"/>
</dbReference>
<comment type="caution">
    <text evidence="6">The sequence shown here is derived from an EMBL/GenBank/DDBJ whole genome shotgun (WGS) entry which is preliminary data.</text>
</comment>
<dbReference type="SUPFAM" id="SSF48498">
    <property type="entry name" value="Tetracyclin repressor-like, C-terminal domain"/>
    <property type="match status" value="1"/>
</dbReference>
<dbReference type="SUPFAM" id="SSF46689">
    <property type="entry name" value="Homeodomain-like"/>
    <property type="match status" value="1"/>
</dbReference>
<keyword evidence="2 4" id="KW-0238">DNA-binding</keyword>
<dbReference type="PANTHER" id="PTHR47506">
    <property type="entry name" value="TRANSCRIPTIONAL REGULATORY PROTEIN"/>
    <property type="match status" value="1"/>
</dbReference>
<keyword evidence="1" id="KW-0805">Transcription regulation</keyword>
<evidence type="ECO:0000256" key="3">
    <source>
        <dbReference type="ARBA" id="ARBA00023163"/>
    </source>
</evidence>
<name>A0A1F6UF23_9PROT</name>
<sequence>MASKQQGEEIRQQIVSAANRLFYEQGYNHTSFSEIAEAAAVPRGNFYYYFKSKDDILHAVVDARLQRMRAMLQQWEHQFPEPKRRLKRFVDILLSEEQNLIRFGCPMGTLNAELGKTQADLQTRAVEMFDVFIDWLKAQFLALGHGNKSRAHALHLLAVAQGISLVAHAYADTKFIGREATQLKDWIDSL</sequence>
<dbReference type="Proteomes" id="UP000177950">
    <property type="component" value="Unassembled WGS sequence"/>
</dbReference>
<evidence type="ECO:0000256" key="4">
    <source>
        <dbReference type="PROSITE-ProRule" id="PRU00335"/>
    </source>
</evidence>
<evidence type="ECO:0000256" key="1">
    <source>
        <dbReference type="ARBA" id="ARBA00023015"/>
    </source>
</evidence>
<feature type="domain" description="HTH tetR-type" evidence="5">
    <location>
        <begin position="8"/>
        <end position="68"/>
    </location>
</feature>
<evidence type="ECO:0000313" key="6">
    <source>
        <dbReference type="EMBL" id="OGI56005.1"/>
    </source>
</evidence>
<evidence type="ECO:0000259" key="5">
    <source>
        <dbReference type="PROSITE" id="PS50977"/>
    </source>
</evidence>
<dbReference type="AlphaFoldDB" id="A0A1F6UF23"/>
<feature type="DNA-binding region" description="H-T-H motif" evidence="4">
    <location>
        <begin position="31"/>
        <end position="50"/>
    </location>
</feature>
<dbReference type="EMBL" id="MFSV01000198">
    <property type="protein sequence ID" value="OGI56005.1"/>
    <property type="molecule type" value="Genomic_DNA"/>
</dbReference>
<proteinExistence type="predicted"/>
<dbReference type="Gene3D" id="1.10.357.10">
    <property type="entry name" value="Tetracycline Repressor, domain 2"/>
    <property type="match status" value="1"/>
</dbReference>
<accession>A0A1F6UF23</accession>
<evidence type="ECO:0000313" key="7">
    <source>
        <dbReference type="Proteomes" id="UP000177950"/>
    </source>
</evidence>
<reference evidence="6 7" key="1">
    <citation type="journal article" date="2016" name="Nat. Commun.">
        <title>Thousands of microbial genomes shed light on interconnected biogeochemical processes in an aquifer system.</title>
        <authorList>
            <person name="Anantharaman K."/>
            <person name="Brown C.T."/>
            <person name="Hug L.A."/>
            <person name="Sharon I."/>
            <person name="Castelle C.J."/>
            <person name="Probst A.J."/>
            <person name="Thomas B.C."/>
            <person name="Singh A."/>
            <person name="Wilkins M.J."/>
            <person name="Karaoz U."/>
            <person name="Brodie E.L."/>
            <person name="Williams K.H."/>
            <person name="Hubbard S.S."/>
            <person name="Banfield J.F."/>
        </authorList>
    </citation>
    <scope>NUCLEOTIDE SEQUENCE [LARGE SCALE GENOMIC DNA]</scope>
</reference>
<dbReference type="GO" id="GO:0003677">
    <property type="term" value="F:DNA binding"/>
    <property type="evidence" value="ECO:0007669"/>
    <property type="project" value="UniProtKB-UniRule"/>
</dbReference>
<dbReference type="PANTHER" id="PTHR47506:SF1">
    <property type="entry name" value="HTH-TYPE TRANSCRIPTIONAL REGULATOR YJDC"/>
    <property type="match status" value="1"/>
</dbReference>